<sequence length="138" mass="15508">MVPCQVYAPHSPFLRSVQHRRFAAEQLSALYGLYSGDFTAFFSIVKVFPCTAYHDDIAVFFRLADETFPLPAALGDHIARSLCVGEYRKKLRVMRKASPALKVYMAQVFSQVQSRAYCVAVRVEIGILICFHLNAASI</sequence>
<evidence type="ECO:0000313" key="1">
    <source>
        <dbReference type="EMBL" id="MPN44096.1"/>
    </source>
</evidence>
<accession>A0A645HZS6</accession>
<gene>
    <name evidence="1" type="ORF">SDC9_191657</name>
</gene>
<reference evidence="1" key="1">
    <citation type="submission" date="2019-08" db="EMBL/GenBank/DDBJ databases">
        <authorList>
            <person name="Kucharzyk K."/>
            <person name="Murdoch R.W."/>
            <person name="Higgins S."/>
            <person name="Loffler F."/>
        </authorList>
    </citation>
    <scope>NUCLEOTIDE SEQUENCE</scope>
</reference>
<organism evidence="1">
    <name type="scientific">bioreactor metagenome</name>
    <dbReference type="NCBI Taxonomy" id="1076179"/>
    <lineage>
        <taxon>unclassified sequences</taxon>
        <taxon>metagenomes</taxon>
        <taxon>ecological metagenomes</taxon>
    </lineage>
</organism>
<protein>
    <submittedName>
        <fullName evidence="1">Uncharacterized protein</fullName>
    </submittedName>
</protein>
<name>A0A645HZS6_9ZZZZ</name>
<dbReference type="AlphaFoldDB" id="A0A645HZS6"/>
<proteinExistence type="predicted"/>
<dbReference type="EMBL" id="VSSQ01102956">
    <property type="protein sequence ID" value="MPN44096.1"/>
    <property type="molecule type" value="Genomic_DNA"/>
</dbReference>
<comment type="caution">
    <text evidence="1">The sequence shown here is derived from an EMBL/GenBank/DDBJ whole genome shotgun (WGS) entry which is preliminary data.</text>
</comment>